<dbReference type="GO" id="GO:0003676">
    <property type="term" value="F:nucleic acid binding"/>
    <property type="evidence" value="ECO:0007669"/>
    <property type="project" value="InterPro"/>
</dbReference>
<dbReference type="PANTHER" id="PTHR23505">
    <property type="entry name" value="SPINSTER"/>
    <property type="match status" value="1"/>
</dbReference>
<feature type="region of interest" description="Disordered" evidence="7">
    <location>
        <begin position="192"/>
        <end position="214"/>
    </location>
</feature>
<evidence type="ECO:0000256" key="4">
    <source>
        <dbReference type="ARBA" id="ARBA00022989"/>
    </source>
</evidence>
<dbReference type="PROSITE" id="PS51857">
    <property type="entry name" value="CSD_2"/>
    <property type="match status" value="1"/>
</dbReference>
<dbReference type="Pfam" id="PF00313">
    <property type="entry name" value="CSD"/>
    <property type="match status" value="1"/>
</dbReference>
<evidence type="ECO:0000256" key="6">
    <source>
        <dbReference type="ARBA" id="ARBA00024338"/>
    </source>
</evidence>
<accession>A0A1Q9CBR1</accession>
<comment type="caution">
    <text evidence="10">The sequence shown here is derived from an EMBL/GenBank/DDBJ whole genome shotgun (WGS) entry which is preliminary data.</text>
</comment>
<proteinExistence type="inferred from homology"/>
<evidence type="ECO:0000256" key="3">
    <source>
        <dbReference type="ARBA" id="ARBA00022692"/>
    </source>
</evidence>
<dbReference type="OrthoDB" id="422005at2759"/>
<dbReference type="Pfam" id="PF07690">
    <property type="entry name" value="MFS_1"/>
    <property type="match status" value="1"/>
</dbReference>
<feature type="transmembrane region" description="Helical" evidence="8">
    <location>
        <begin position="1086"/>
        <end position="1106"/>
    </location>
</feature>
<dbReference type="GO" id="GO:0016020">
    <property type="term" value="C:membrane"/>
    <property type="evidence" value="ECO:0007669"/>
    <property type="project" value="UniProtKB-SubCell"/>
</dbReference>
<dbReference type="PANTHER" id="PTHR23505:SF52">
    <property type="entry name" value="MAJOR FACILITATOR SUPERFAMILY PROTEIN"/>
    <property type="match status" value="1"/>
</dbReference>
<feature type="compositionally biased region" description="Low complexity" evidence="7">
    <location>
        <begin position="484"/>
        <end position="498"/>
    </location>
</feature>
<dbReference type="Gene3D" id="3.40.50.1110">
    <property type="entry name" value="SGNH hydrolase"/>
    <property type="match status" value="1"/>
</dbReference>
<dbReference type="SMART" id="SM00357">
    <property type="entry name" value="CSP"/>
    <property type="match status" value="1"/>
</dbReference>
<feature type="domain" description="CSD" evidence="9">
    <location>
        <begin position="338"/>
        <end position="412"/>
    </location>
</feature>
<dbReference type="Proteomes" id="UP000186817">
    <property type="component" value="Unassembled WGS sequence"/>
</dbReference>
<feature type="transmembrane region" description="Helical" evidence="8">
    <location>
        <begin position="607"/>
        <end position="628"/>
    </location>
</feature>
<feature type="compositionally biased region" description="Low complexity" evidence="7">
    <location>
        <begin position="545"/>
        <end position="563"/>
    </location>
</feature>
<feature type="region of interest" description="Disordered" evidence="7">
    <location>
        <begin position="477"/>
        <end position="508"/>
    </location>
</feature>
<name>A0A1Q9CBR1_SYMMI</name>
<gene>
    <name evidence="10" type="ORF">AK812_SmicGene39241</name>
</gene>
<feature type="compositionally biased region" description="Basic and acidic residues" evidence="7">
    <location>
        <begin position="138"/>
        <end position="147"/>
    </location>
</feature>
<dbReference type="InterPro" id="IPR011129">
    <property type="entry name" value="CSD"/>
</dbReference>
<feature type="region of interest" description="Disordered" evidence="7">
    <location>
        <begin position="132"/>
        <end position="164"/>
    </location>
</feature>
<keyword evidence="11" id="KW-1185">Reference proteome</keyword>
<dbReference type="SUPFAM" id="SSF103473">
    <property type="entry name" value="MFS general substrate transporter"/>
    <property type="match status" value="2"/>
</dbReference>
<dbReference type="SUPFAM" id="SSF50249">
    <property type="entry name" value="Nucleic acid-binding proteins"/>
    <property type="match status" value="1"/>
</dbReference>
<feature type="transmembrane region" description="Helical" evidence="8">
    <location>
        <begin position="729"/>
        <end position="747"/>
    </location>
</feature>
<evidence type="ECO:0000256" key="7">
    <source>
        <dbReference type="SAM" id="MobiDB-lite"/>
    </source>
</evidence>
<evidence type="ECO:0000256" key="1">
    <source>
        <dbReference type="ARBA" id="ARBA00004141"/>
    </source>
</evidence>
<dbReference type="AlphaFoldDB" id="A0A1Q9CBR1"/>
<dbReference type="Gene3D" id="1.20.1250.20">
    <property type="entry name" value="MFS general substrate transporter like domains"/>
    <property type="match status" value="1"/>
</dbReference>
<feature type="transmembrane region" description="Helical" evidence="8">
    <location>
        <begin position="1112"/>
        <end position="1137"/>
    </location>
</feature>
<dbReference type="GO" id="GO:0022857">
    <property type="term" value="F:transmembrane transporter activity"/>
    <property type="evidence" value="ECO:0007669"/>
    <property type="project" value="InterPro"/>
</dbReference>
<feature type="region of interest" description="Disordered" evidence="7">
    <location>
        <begin position="266"/>
        <end position="294"/>
    </location>
</feature>
<feature type="transmembrane region" description="Helical" evidence="8">
    <location>
        <begin position="1054"/>
        <end position="1074"/>
    </location>
</feature>
<keyword evidence="3 8" id="KW-0812">Transmembrane</keyword>
<feature type="transmembrane region" description="Helical" evidence="8">
    <location>
        <begin position="1214"/>
        <end position="1236"/>
    </location>
</feature>
<comment type="similarity">
    <text evidence="6">Belongs to the major facilitator superfamily. Spinster (TC 2.A.1.49) family.</text>
</comment>
<evidence type="ECO:0000313" key="11">
    <source>
        <dbReference type="Proteomes" id="UP000186817"/>
    </source>
</evidence>
<evidence type="ECO:0000256" key="5">
    <source>
        <dbReference type="ARBA" id="ARBA00023136"/>
    </source>
</evidence>
<evidence type="ECO:0000313" key="10">
    <source>
        <dbReference type="EMBL" id="OLP80362.1"/>
    </source>
</evidence>
<dbReference type="InterPro" id="IPR036259">
    <property type="entry name" value="MFS_trans_sf"/>
</dbReference>
<feature type="transmembrane region" description="Helical" evidence="8">
    <location>
        <begin position="694"/>
        <end position="714"/>
    </location>
</feature>
<sequence length="1263" mass="136681">MVIVACPKSLVALIRGDLLCEVIAGCGHLGFCISISIRDVLDAELMEDARAPEPDGTAVAEPLEPLQRGEAVVFGEGRQGVITRAYVLEDKYAVRADGAAREVKGPNNSFFYFKRQDLQRVLPLNGEQFAELETNGEPPEKKPRLEPSEAPLAAPTGQQRLRHTAASRGLDPCITEMPADAAGESRLDGTCTAGQLEAPEPRQGSDSTAADSERDDARICEWDIKVQRTFITVVPRCPQLTHTAARLSMATDLVIATALTANRTSRTGIPPRCKRSGSFGPPAPTEATPAAKPEATLTHRDGLRQPSVHQGEADMQNVDDIPGFDHSLNASMWTCPARFEGRVKWFSKEKGFGKILPSASGQMVDEVFVHKSRFEGGPEGPHAQAVSEGAVVTYEVITSQVDGKPTACNVQAAACYELLVLWLRTRLHVRPLQRKEPFAQPIRCMSVSSCDEDSTQEEPITGMKLLLSEEAFGALKRLQDRRTSSSASSSSTEPSASTDLPSSPEASVLTVEQRLHQLRLALAAPEILEEPDQRTERKRRRRSVTEVVTMSSSSDGSHTSSDSKPQGQSALYGLIGAVGLVEGADLVVLPALASSLQADLNLTQEDVALLVLVQALCLAAASPVWAALADSASANRKTLMVLGAFLQGLFTCLLPTATAWVPLVALGALNALAKASLRPVSFGLIAEVTREFRGSAFGVLFAALYAGIGLAFWASPRLATHRFLGIEGWRLPVLGVGVISILTSFVASSQGLGGRRGGLDNMFRNWGFDAHSETIPGATLAKHWRSGQARAKILEGWDMIVLQDDLPEYKPLPRDSRERWQVVCERFVPVLNKFVEAAHLVDASAILYMAHPYERLPHTSLRDICWAHKCAEETLGVHVAPGGLAHSLITSVRQLEEFHLALLDDDLEHPSEEGLYLHALTIVAVCFGKDKVLDLQWAPPTLSDACVDMFKQLACDSLDAWQAYPSPPSSDVAKLAIGVSVLLQEPAREPPAVDEEQGIRAEFWRLQGYCKFPSFLLLFFQACIMCIPWAAMGYRTLFLKAYGFEDWEVTVLCSSAQGSAALGALCGGVLADLVARFLPIHGRPCVAQASLVLSFPLFILSFLVAPPEGWPLSYEMCLICGSAFVASWTVGACLPMLAELAPWGRKSGILAWQGALEGALGCLVTSSMEVVAPRVFGHSLGILPPLNGIKIVVSEDTSAQDVAGFSDPEDRAHVAKIVVVLMAASWGLCFLCYSMLHWSYPRDLLRAQRLRSEEAEKACALRS</sequence>
<keyword evidence="2" id="KW-0813">Transport</keyword>
<feature type="transmembrane region" description="Helical" evidence="8">
    <location>
        <begin position="648"/>
        <end position="673"/>
    </location>
</feature>
<evidence type="ECO:0000256" key="2">
    <source>
        <dbReference type="ARBA" id="ARBA00022448"/>
    </source>
</evidence>
<evidence type="ECO:0000256" key="8">
    <source>
        <dbReference type="SAM" id="Phobius"/>
    </source>
</evidence>
<dbReference type="InterPro" id="IPR044770">
    <property type="entry name" value="MFS_spinster-like"/>
</dbReference>
<dbReference type="InterPro" id="IPR002059">
    <property type="entry name" value="CSP_DNA-bd"/>
</dbReference>
<feature type="region of interest" description="Disordered" evidence="7">
    <location>
        <begin position="529"/>
        <end position="565"/>
    </location>
</feature>
<keyword evidence="5 8" id="KW-0472">Membrane</keyword>
<keyword evidence="4 8" id="KW-1133">Transmembrane helix</keyword>
<feature type="transmembrane region" description="Helical" evidence="8">
    <location>
        <begin position="570"/>
        <end position="595"/>
    </location>
</feature>
<dbReference type="CDD" id="cd04458">
    <property type="entry name" value="CSP_CDS"/>
    <property type="match status" value="1"/>
</dbReference>
<comment type="subcellular location">
    <subcellularLocation>
        <location evidence="1">Membrane</location>
        <topology evidence="1">Multi-pass membrane protein</topology>
    </subcellularLocation>
</comment>
<dbReference type="InterPro" id="IPR011701">
    <property type="entry name" value="MFS"/>
</dbReference>
<dbReference type="Gene3D" id="2.40.50.140">
    <property type="entry name" value="Nucleic acid-binding proteins"/>
    <property type="match status" value="1"/>
</dbReference>
<dbReference type="InterPro" id="IPR012340">
    <property type="entry name" value="NA-bd_OB-fold"/>
</dbReference>
<dbReference type="InterPro" id="IPR036514">
    <property type="entry name" value="SGNH_hydro_sf"/>
</dbReference>
<protein>
    <recommendedName>
        <fullName evidence="9">CSD domain-containing protein</fullName>
    </recommendedName>
</protein>
<feature type="transmembrane region" description="Helical" evidence="8">
    <location>
        <begin position="1015"/>
        <end position="1034"/>
    </location>
</feature>
<organism evidence="10 11">
    <name type="scientific">Symbiodinium microadriaticum</name>
    <name type="common">Dinoflagellate</name>
    <name type="synonym">Zooxanthella microadriatica</name>
    <dbReference type="NCBI Taxonomy" id="2951"/>
    <lineage>
        <taxon>Eukaryota</taxon>
        <taxon>Sar</taxon>
        <taxon>Alveolata</taxon>
        <taxon>Dinophyceae</taxon>
        <taxon>Suessiales</taxon>
        <taxon>Symbiodiniaceae</taxon>
        <taxon>Symbiodinium</taxon>
    </lineage>
</organism>
<feature type="compositionally biased region" description="Low complexity" evidence="7">
    <location>
        <begin position="285"/>
        <end position="294"/>
    </location>
</feature>
<evidence type="ECO:0000259" key="9">
    <source>
        <dbReference type="PROSITE" id="PS51857"/>
    </source>
</evidence>
<reference evidence="10 11" key="1">
    <citation type="submission" date="2016-02" db="EMBL/GenBank/DDBJ databases">
        <title>Genome analysis of coral dinoflagellate symbionts highlights evolutionary adaptations to a symbiotic lifestyle.</title>
        <authorList>
            <person name="Aranda M."/>
            <person name="Li Y."/>
            <person name="Liew Y.J."/>
            <person name="Baumgarten S."/>
            <person name="Simakov O."/>
            <person name="Wilson M."/>
            <person name="Piel J."/>
            <person name="Ashoor H."/>
            <person name="Bougouffa S."/>
            <person name="Bajic V.B."/>
            <person name="Ryu T."/>
            <person name="Ravasi T."/>
            <person name="Bayer T."/>
            <person name="Micklem G."/>
            <person name="Kim H."/>
            <person name="Bhak J."/>
            <person name="Lajeunesse T.C."/>
            <person name="Voolstra C.R."/>
        </authorList>
    </citation>
    <scope>NUCLEOTIDE SEQUENCE [LARGE SCALE GENOMIC DNA]</scope>
    <source>
        <strain evidence="10 11">CCMP2467</strain>
    </source>
</reference>
<dbReference type="EMBL" id="LSRX01001387">
    <property type="protein sequence ID" value="OLP80362.1"/>
    <property type="molecule type" value="Genomic_DNA"/>
</dbReference>